<gene>
    <name evidence="2" type="ORF">EEDITHA_LOCUS13654</name>
</gene>
<evidence type="ECO:0000256" key="1">
    <source>
        <dbReference type="SAM" id="MobiDB-lite"/>
    </source>
</evidence>
<name>A0AAU9UG27_EUPED</name>
<evidence type="ECO:0000313" key="2">
    <source>
        <dbReference type="EMBL" id="CAH2098551.1"/>
    </source>
</evidence>
<proteinExistence type="predicted"/>
<dbReference type="Proteomes" id="UP001153954">
    <property type="component" value="Unassembled WGS sequence"/>
</dbReference>
<keyword evidence="3" id="KW-1185">Reference proteome</keyword>
<evidence type="ECO:0008006" key="4">
    <source>
        <dbReference type="Google" id="ProtNLM"/>
    </source>
</evidence>
<sequence length="86" mass="9254">MEENHRAGKYAHCTPEGEGRGPVPTGPMFKVLGYGHSKKFCGEPTDTCIHCGGMHHKAKCADWTAAVPPAGAVSKARLCTTQFLRQ</sequence>
<protein>
    <recommendedName>
        <fullName evidence="4">Gag protein</fullName>
    </recommendedName>
</protein>
<feature type="region of interest" description="Disordered" evidence="1">
    <location>
        <begin position="1"/>
        <end position="24"/>
    </location>
</feature>
<reference evidence="2" key="1">
    <citation type="submission" date="2022-03" db="EMBL/GenBank/DDBJ databases">
        <authorList>
            <person name="Tunstrom K."/>
        </authorList>
    </citation>
    <scope>NUCLEOTIDE SEQUENCE</scope>
</reference>
<organism evidence="2 3">
    <name type="scientific">Euphydryas editha</name>
    <name type="common">Edith's checkerspot</name>
    <dbReference type="NCBI Taxonomy" id="104508"/>
    <lineage>
        <taxon>Eukaryota</taxon>
        <taxon>Metazoa</taxon>
        <taxon>Ecdysozoa</taxon>
        <taxon>Arthropoda</taxon>
        <taxon>Hexapoda</taxon>
        <taxon>Insecta</taxon>
        <taxon>Pterygota</taxon>
        <taxon>Neoptera</taxon>
        <taxon>Endopterygota</taxon>
        <taxon>Lepidoptera</taxon>
        <taxon>Glossata</taxon>
        <taxon>Ditrysia</taxon>
        <taxon>Papilionoidea</taxon>
        <taxon>Nymphalidae</taxon>
        <taxon>Nymphalinae</taxon>
        <taxon>Euphydryas</taxon>
    </lineage>
</organism>
<comment type="caution">
    <text evidence="2">The sequence shown here is derived from an EMBL/GenBank/DDBJ whole genome shotgun (WGS) entry which is preliminary data.</text>
</comment>
<dbReference type="AlphaFoldDB" id="A0AAU9UG27"/>
<evidence type="ECO:0000313" key="3">
    <source>
        <dbReference type="Proteomes" id="UP001153954"/>
    </source>
</evidence>
<dbReference type="EMBL" id="CAKOGL010000020">
    <property type="protein sequence ID" value="CAH2098551.1"/>
    <property type="molecule type" value="Genomic_DNA"/>
</dbReference>
<accession>A0AAU9UG27</accession>